<proteinExistence type="predicted"/>
<dbReference type="AlphaFoldDB" id="A0A9N7YV03"/>
<keyword evidence="2" id="KW-1185">Reference proteome</keyword>
<accession>A0A9N7YV03</accession>
<dbReference type="EMBL" id="CADEAL010002190">
    <property type="protein sequence ID" value="CAB1438669.1"/>
    <property type="molecule type" value="Genomic_DNA"/>
</dbReference>
<evidence type="ECO:0000313" key="1">
    <source>
        <dbReference type="EMBL" id="CAB1438669.1"/>
    </source>
</evidence>
<reference evidence="1" key="1">
    <citation type="submission" date="2020-03" db="EMBL/GenBank/DDBJ databases">
        <authorList>
            <person name="Weist P."/>
        </authorList>
    </citation>
    <scope>NUCLEOTIDE SEQUENCE</scope>
</reference>
<protein>
    <submittedName>
        <fullName evidence="1">Uncharacterized protein</fullName>
    </submittedName>
</protein>
<organism evidence="1 2">
    <name type="scientific">Pleuronectes platessa</name>
    <name type="common">European plaice</name>
    <dbReference type="NCBI Taxonomy" id="8262"/>
    <lineage>
        <taxon>Eukaryota</taxon>
        <taxon>Metazoa</taxon>
        <taxon>Chordata</taxon>
        <taxon>Craniata</taxon>
        <taxon>Vertebrata</taxon>
        <taxon>Euteleostomi</taxon>
        <taxon>Actinopterygii</taxon>
        <taxon>Neopterygii</taxon>
        <taxon>Teleostei</taxon>
        <taxon>Neoteleostei</taxon>
        <taxon>Acanthomorphata</taxon>
        <taxon>Carangaria</taxon>
        <taxon>Pleuronectiformes</taxon>
        <taxon>Pleuronectoidei</taxon>
        <taxon>Pleuronectidae</taxon>
        <taxon>Pleuronectes</taxon>
    </lineage>
</organism>
<gene>
    <name evidence="1" type="ORF">PLEPLA_LOCUS26555</name>
</gene>
<sequence>MRQRTNNLLWRKFPPSLPERLFSVTLLQLFWVRKQRIMDEDEDEDGVALTGCENGSYFSFSELLSFPFGRETRKQLPIKWIGSAGVLPGSDNSLHITHRCQRRDYEIKKEKKKKKKKKGWWRMEGWVLGDGSGGGGGGGVCPWVLSVEEVQLVASCFSFQADAPPPPDKLLHHLLLLDPDGDVMET</sequence>
<evidence type="ECO:0000313" key="2">
    <source>
        <dbReference type="Proteomes" id="UP001153269"/>
    </source>
</evidence>
<name>A0A9N7YV03_PLEPL</name>
<dbReference type="Proteomes" id="UP001153269">
    <property type="component" value="Unassembled WGS sequence"/>
</dbReference>
<comment type="caution">
    <text evidence="1">The sequence shown here is derived from an EMBL/GenBank/DDBJ whole genome shotgun (WGS) entry which is preliminary data.</text>
</comment>